<dbReference type="Gene3D" id="3.40.30.10">
    <property type="entry name" value="Glutaredoxin"/>
    <property type="match status" value="1"/>
</dbReference>
<dbReference type="GO" id="GO:0016209">
    <property type="term" value="F:antioxidant activity"/>
    <property type="evidence" value="ECO:0007669"/>
    <property type="project" value="InterPro"/>
</dbReference>
<dbReference type="CDD" id="cd02966">
    <property type="entry name" value="TlpA_like_family"/>
    <property type="match status" value="1"/>
</dbReference>
<evidence type="ECO:0000259" key="2">
    <source>
        <dbReference type="PROSITE" id="PS51352"/>
    </source>
</evidence>
<accession>A0A7Y6MDH0</accession>
<keyword evidence="1" id="KW-1133">Transmembrane helix</keyword>
<dbReference type="Pfam" id="PF00578">
    <property type="entry name" value="AhpC-TSA"/>
    <property type="match status" value="1"/>
</dbReference>
<name>A0A7Y6MDH0_9ACTN</name>
<evidence type="ECO:0000313" key="3">
    <source>
        <dbReference type="EMBL" id="NUW44463.1"/>
    </source>
</evidence>
<dbReference type="PROSITE" id="PS51352">
    <property type="entry name" value="THIOREDOXIN_2"/>
    <property type="match status" value="1"/>
</dbReference>
<evidence type="ECO:0000313" key="4">
    <source>
        <dbReference type="Proteomes" id="UP000546126"/>
    </source>
</evidence>
<dbReference type="InterPro" id="IPR000866">
    <property type="entry name" value="AhpC/TSA"/>
</dbReference>
<dbReference type="Proteomes" id="UP000546126">
    <property type="component" value="Unassembled WGS sequence"/>
</dbReference>
<organism evidence="3 4">
    <name type="scientific">Nonomuraea rhodomycinica</name>
    <dbReference type="NCBI Taxonomy" id="1712872"/>
    <lineage>
        <taxon>Bacteria</taxon>
        <taxon>Bacillati</taxon>
        <taxon>Actinomycetota</taxon>
        <taxon>Actinomycetes</taxon>
        <taxon>Streptosporangiales</taxon>
        <taxon>Streptosporangiaceae</taxon>
        <taxon>Nonomuraea</taxon>
    </lineage>
</organism>
<protein>
    <submittedName>
        <fullName evidence="3">TlpA family protein disulfide reductase</fullName>
    </submittedName>
</protein>
<keyword evidence="1" id="KW-0812">Transmembrane</keyword>
<feature type="domain" description="Thioredoxin" evidence="2">
    <location>
        <begin position="52"/>
        <end position="191"/>
    </location>
</feature>
<keyword evidence="4" id="KW-1185">Reference proteome</keyword>
<dbReference type="RefSeq" id="WP_175603971.1">
    <property type="nucleotide sequence ID" value="NZ_JABWGO010000009.1"/>
</dbReference>
<dbReference type="AlphaFoldDB" id="A0A7Y6MDH0"/>
<reference evidence="3 4" key="1">
    <citation type="submission" date="2020-06" db="EMBL/GenBank/DDBJ databases">
        <authorList>
            <person name="Chanama M."/>
        </authorList>
    </citation>
    <scope>NUCLEOTIDE SEQUENCE [LARGE SCALE GENOMIC DNA]</scope>
    <source>
        <strain evidence="3 4">TBRC6557</strain>
    </source>
</reference>
<feature type="transmembrane region" description="Helical" evidence="1">
    <location>
        <begin position="6"/>
        <end position="27"/>
    </location>
</feature>
<keyword evidence="1" id="KW-0472">Membrane</keyword>
<dbReference type="EMBL" id="JABWGO010000009">
    <property type="protein sequence ID" value="NUW44463.1"/>
    <property type="molecule type" value="Genomic_DNA"/>
</dbReference>
<comment type="caution">
    <text evidence="3">The sequence shown here is derived from an EMBL/GenBank/DDBJ whole genome shotgun (WGS) entry which is preliminary data.</text>
</comment>
<evidence type="ECO:0000256" key="1">
    <source>
        <dbReference type="SAM" id="Phobius"/>
    </source>
</evidence>
<sequence length="191" mass="20021">MTLTVLAMGLVLTGIVCVLNLLLLLALARRVRDLAAEVARTRDTGTARDGFLAIGERPADFTARTVDGRQVTPDALTAGTLVGFFSTSCGACREKIPAFVEQARELRDQGRLALAVVVTGPEDPRSYVERLEETARVVVEDHEGPVGRAFKVSAFPSFGVIGEHARVLAVSADPGEAVRALAPTAPGGAGA</sequence>
<proteinExistence type="predicted"/>
<dbReference type="GO" id="GO:0016491">
    <property type="term" value="F:oxidoreductase activity"/>
    <property type="evidence" value="ECO:0007669"/>
    <property type="project" value="InterPro"/>
</dbReference>
<dbReference type="SUPFAM" id="SSF52833">
    <property type="entry name" value="Thioredoxin-like"/>
    <property type="match status" value="1"/>
</dbReference>
<dbReference type="InterPro" id="IPR036249">
    <property type="entry name" value="Thioredoxin-like_sf"/>
</dbReference>
<gene>
    <name evidence="3" type="ORF">HT134_30695</name>
</gene>
<dbReference type="InterPro" id="IPR013766">
    <property type="entry name" value="Thioredoxin_domain"/>
</dbReference>